<proteinExistence type="predicted"/>
<accession>V8N8R2</accession>
<dbReference type="AlphaFoldDB" id="V8N8R2"/>
<evidence type="ECO:0000313" key="2">
    <source>
        <dbReference type="Proteomes" id="UP000018936"/>
    </source>
</evidence>
<dbReference type="EMBL" id="AZIM01007445">
    <property type="protein sequence ID" value="ETE57957.1"/>
    <property type="molecule type" value="Genomic_DNA"/>
</dbReference>
<comment type="caution">
    <text evidence="1">The sequence shown here is derived from an EMBL/GenBank/DDBJ whole genome shotgun (WGS) entry which is preliminary data.</text>
</comment>
<protein>
    <submittedName>
        <fullName evidence="1">Uncharacterized protein</fullName>
    </submittedName>
</protein>
<gene>
    <name evidence="1" type="ORF">L345_16322</name>
</gene>
<name>V8N8R2_OPHHA</name>
<dbReference type="Proteomes" id="UP000018936">
    <property type="component" value="Unassembled WGS sequence"/>
</dbReference>
<evidence type="ECO:0000313" key="1">
    <source>
        <dbReference type="EMBL" id="ETE57957.1"/>
    </source>
</evidence>
<organism evidence="1 2">
    <name type="scientific">Ophiophagus hannah</name>
    <name type="common">King cobra</name>
    <name type="synonym">Naja hannah</name>
    <dbReference type="NCBI Taxonomy" id="8665"/>
    <lineage>
        <taxon>Eukaryota</taxon>
        <taxon>Metazoa</taxon>
        <taxon>Chordata</taxon>
        <taxon>Craniata</taxon>
        <taxon>Vertebrata</taxon>
        <taxon>Euteleostomi</taxon>
        <taxon>Lepidosauria</taxon>
        <taxon>Squamata</taxon>
        <taxon>Bifurcata</taxon>
        <taxon>Unidentata</taxon>
        <taxon>Episquamata</taxon>
        <taxon>Toxicofera</taxon>
        <taxon>Serpentes</taxon>
        <taxon>Colubroidea</taxon>
        <taxon>Elapidae</taxon>
        <taxon>Elapinae</taxon>
        <taxon>Ophiophagus</taxon>
    </lineage>
</organism>
<keyword evidence="2" id="KW-1185">Reference proteome</keyword>
<reference evidence="1 2" key="1">
    <citation type="journal article" date="2013" name="Proc. Natl. Acad. Sci. U.S.A.">
        <title>The king cobra genome reveals dynamic gene evolution and adaptation in the snake venom system.</title>
        <authorList>
            <person name="Vonk F.J."/>
            <person name="Casewell N.R."/>
            <person name="Henkel C.V."/>
            <person name="Heimberg A.M."/>
            <person name="Jansen H.J."/>
            <person name="McCleary R.J."/>
            <person name="Kerkkamp H.M."/>
            <person name="Vos R.A."/>
            <person name="Guerreiro I."/>
            <person name="Calvete J.J."/>
            <person name="Wuster W."/>
            <person name="Woods A.E."/>
            <person name="Logan J.M."/>
            <person name="Harrison R.A."/>
            <person name="Castoe T.A."/>
            <person name="de Koning A.P."/>
            <person name="Pollock D.D."/>
            <person name="Yandell M."/>
            <person name="Calderon D."/>
            <person name="Renjifo C."/>
            <person name="Currier R.B."/>
            <person name="Salgado D."/>
            <person name="Pla D."/>
            <person name="Sanz L."/>
            <person name="Hyder A.S."/>
            <person name="Ribeiro J.M."/>
            <person name="Arntzen J.W."/>
            <person name="van den Thillart G.E."/>
            <person name="Boetzer M."/>
            <person name="Pirovano W."/>
            <person name="Dirks R.P."/>
            <person name="Spaink H.P."/>
            <person name="Duboule D."/>
            <person name="McGlinn E."/>
            <person name="Kini R.M."/>
            <person name="Richardson M.K."/>
        </authorList>
    </citation>
    <scope>NUCLEOTIDE SEQUENCE</scope>
    <source>
        <tissue evidence="1">Blood</tissue>
    </source>
</reference>
<sequence length="74" mass="7499">MGTFGRLAQAAEAAWGGGTASSVGLPGAPPFPSPEASPLLLLPRCHVPKCLLASCGQTQKTRRSLGQLGNQNVA</sequence>